<dbReference type="Pfam" id="PF00619">
    <property type="entry name" value="CARD"/>
    <property type="match status" value="1"/>
</dbReference>
<evidence type="ECO:0000313" key="2">
    <source>
        <dbReference type="EMBL" id="ELT95776.1"/>
    </source>
</evidence>
<reference evidence="3" key="3">
    <citation type="submission" date="2015-06" db="UniProtKB">
        <authorList>
            <consortium name="EnsemblMetazoa"/>
        </authorList>
    </citation>
    <scope>IDENTIFICATION</scope>
</reference>
<dbReference type="InterPro" id="IPR011029">
    <property type="entry name" value="DEATH-like_dom_sf"/>
</dbReference>
<dbReference type="SMART" id="SM00114">
    <property type="entry name" value="CARD"/>
    <property type="match status" value="1"/>
</dbReference>
<dbReference type="Gene3D" id="1.10.533.10">
    <property type="entry name" value="Death Domain, Fas"/>
    <property type="match status" value="1"/>
</dbReference>
<dbReference type="SUPFAM" id="SSF52540">
    <property type="entry name" value="P-loop containing nucleoside triphosphate hydrolases"/>
    <property type="match status" value="1"/>
</dbReference>
<accession>R7TWG3</accession>
<reference evidence="4" key="1">
    <citation type="submission" date="2012-12" db="EMBL/GenBank/DDBJ databases">
        <authorList>
            <person name="Hellsten U."/>
            <person name="Grimwood J."/>
            <person name="Chapman J.A."/>
            <person name="Shapiro H."/>
            <person name="Aerts A."/>
            <person name="Otillar R.P."/>
            <person name="Terry A.Y."/>
            <person name="Boore J.L."/>
            <person name="Simakov O."/>
            <person name="Marletaz F."/>
            <person name="Cho S.-J."/>
            <person name="Edsinger-Gonzales E."/>
            <person name="Havlak P."/>
            <person name="Kuo D.-H."/>
            <person name="Larsson T."/>
            <person name="Lv J."/>
            <person name="Arendt D."/>
            <person name="Savage R."/>
            <person name="Osoegawa K."/>
            <person name="de Jong P."/>
            <person name="Lindberg D.R."/>
            <person name="Seaver E.C."/>
            <person name="Weisblat D.A."/>
            <person name="Putnam N.H."/>
            <person name="Grigoriev I.V."/>
            <person name="Rokhsar D.S."/>
        </authorList>
    </citation>
    <scope>NUCLEOTIDE SEQUENCE</scope>
    <source>
        <strain evidence="4">I ESC-2004</strain>
    </source>
</reference>
<dbReference type="HOGENOM" id="CLU_009460_1_0_1"/>
<evidence type="ECO:0000259" key="1">
    <source>
        <dbReference type="PROSITE" id="PS50209"/>
    </source>
</evidence>
<dbReference type="PANTHER" id="PTHR46844:SF1">
    <property type="entry name" value="SLR5058 PROTEIN"/>
    <property type="match status" value="1"/>
</dbReference>
<dbReference type="EMBL" id="KB309017">
    <property type="protein sequence ID" value="ELT95776.1"/>
    <property type="molecule type" value="Genomic_DNA"/>
</dbReference>
<dbReference type="GO" id="GO:0042981">
    <property type="term" value="P:regulation of apoptotic process"/>
    <property type="evidence" value="ECO:0007669"/>
    <property type="project" value="InterPro"/>
</dbReference>
<sequence length="235" mass="27212">MESTMEERHKECLKSNRSFLCNEMSLSAVLLAKLTESGVLTDEHLQKLQNIIRNETMNAAVLHFLAEFIPKRGPETFNLFLEALRGSQQKHISEHLKKWLRNDCSEEQDIFRSLRSELQSHYKRRLRSIRPVPWLQEIHLNLTEIYVKRQLKLKTNHKGGGRTVTMDDLFTPQETKEIPRRLLIEGNPGIGKSMICQTLAHEWGTQSSCGSHCGTLCVHSYDLVLHFHASDFKHL</sequence>
<dbReference type="InterPro" id="IPR001315">
    <property type="entry name" value="CARD"/>
</dbReference>
<dbReference type="PROSITE" id="PS50209">
    <property type="entry name" value="CARD"/>
    <property type="match status" value="1"/>
</dbReference>
<reference evidence="2 4" key="2">
    <citation type="journal article" date="2013" name="Nature">
        <title>Insights into bilaterian evolution from three spiralian genomes.</title>
        <authorList>
            <person name="Simakov O."/>
            <person name="Marletaz F."/>
            <person name="Cho S.J."/>
            <person name="Edsinger-Gonzales E."/>
            <person name="Havlak P."/>
            <person name="Hellsten U."/>
            <person name="Kuo D.H."/>
            <person name="Larsson T."/>
            <person name="Lv J."/>
            <person name="Arendt D."/>
            <person name="Savage R."/>
            <person name="Osoegawa K."/>
            <person name="de Jong P."/>
            <person name="Grimwood J."/>
            <person name="Chapman J.A."/>
            <person name="Shapiro H."/>
            <person name="Aerts A."/>
            <person name="Otillar R.P."/>
            <person name="Terry A.Y."/>
            <person name="Boore J.L."/>
            <person name="Grigoriev I.V."/>
            <person name="Lindberg D.R."/>
            <person name="Seaver E.C."/>
            <person name="Weisblat D.A."/>
            <person name="Putnam N.H."/>
            <person name="Rokhsar D.S."/>
        </authorList>
    </citation>
    <scope>NUCLEOTIDE SEQUENCE</scope>
    <source>
        <strain evidence="2 4">I ESC-2004</strain>
    </source>
</reference>
<dbReference type="Proteomes" id="UP000014760">
    <property type="component" value="Unassembled WGS sequence"/>
</dbReference>
<protein>
    <recommendedName>
        <fullName evidence="1">CARD domain-containing protein</fullName>
    </recommendedName>
</protein>
<gene>
    <name evidence="2" type="ORF">CAPTEDRAFT_201649</name>
</gene>
<evidence type="ECO:0000313" key="3">
    <source>
        <dbReference type="EnsemblMetazoa" id="CapteP201649"/>
    </source>
</evidence>
<proteinExistence type="predicted"/>
<dbReference type="InterPro" id="IPR027417">
    <property type="entry name" value="P-loop_NTPase"/>
</dbReference>
<dbReference type="PANTHER" id="PTHR46844">
    <property type="entry name" value="SLR5058 PROTEIN"/>
    <property type="match status" value="1"/>
</dbReference>
<dbReference type="OrthoDB" id="6059234at2759"/>
<dbReference type="Gene3D" id="3.40.50.300">
    <property type="entry name" value="P-loop containing nucleotide triphosphate hydrolases"/>
    <property type="match status" value="1"/>
</dbReference>
<name>R7TWG3_CAPTE</name>
<dbReference type="EMBL" id="AMQN01028427">
    <property type="status" value="NOT_ANNOTATED_CDS"/>
    <property type="molecule type" value="Genomic_DNA"/>
</dbReference>
<dbReference type="CDD" id="cd01671">
    <property type="entry name" value="CARD"/>
    <property type="match status" value="1"/>
</dbReference>
<dbReference type="STRING" id="283909.R7TWG3"/>
<dbReference type="AlphaFoldDB" id="R7TWG3"/>
<dbReference type="SUPFAM" id="SSF47986">
    <property type="entry name" value="DEATH domain"/>
    <property type="match status" value="1"/>
</dbReference>
<feature type="non-terminal residue" evidence="2">
    <location>
        <position position="235"/>
    </location>
</feature>
<organism evidence="2">
    <name type="scientific">Capitella teleta</name>
    <name type="common">Polychaete worm</name>
    <dbReference type="NCBI Taxonomy" id="283909"/>
    <lineage>
        <taxon>Eukaryota</taxon>
        <taxon>Metazoa</taxon>
        <taxon>Spiralia</taxon>
        <taxon>Lophotrochozoa</taxon>
        <taxon>Annelida</taxon>
        <taxon>Polychaeta</taxon>
        <taxon>Sedentaria</taxon>
        <taxon>Scolecida</taxon>
        <taxon>Capitellidae</taxon>
        <taxon>Capitella</taxon>
    </lineage>
</organism>
<feature type="domain" description="CARD" evidence="1">
    <location>
        <begin position="5"/>
        <end position="99"/>
    </location>
</feature>
<keyword evidence="4" id="KW-1185">Reference proteome</keyword>
<dbReference type="EnsemblMetazoa" id="CapteT201649">
    <property type="protein sequence ID" value="CapteP201649"/>
    <property type="gene ID" value="CapteG201649"/>
</dbReference>
<evidence type="ECO:0000313" key="4">
    <source>
        <dbReference type="Proteomes" id="UP000014760"/>
    </source>
</evidence>